<evidence type="ECO:0000313" key="11">
    <source>
        <dbReference type="EMBL" id="KAG7381543.1"/>
    </source>
</evidence>
<gene>
    <name evidence="11" type="ORF">PHYPSEUDO_005926</name>
</gene>
<evidence type="ECO:0000256" key="9">
    <source>
        <dbReference type="RuleBase" id="RU367011"/>
    </source>
</evidence>
<evidence type="ECO:0000256" key="8">
    <source>
        <dbReference type="ARBA" id="ARBA00048348"/>
    </source>
</evidence>
<dbReference type="PROSITE" id="PS51144">
    <property type="entry name" value="ALPHA_CA_2"/>
    <property type="match status" value="1"/>
</dbReference>
<evidence type="ECO:0000256" key="2">
    <source>
        <dbReference type="ARBA" id="ARBA00002904"/>
    </source>
</evidence>
<dbReference type="PROSITE" id="PS00162">
    <property type="entry name" value="ALPHA_CA_1"/>
    <property type="match status" value="1"/>
</dbReference>
<reference evidence="11" key="1">
    <citation type="submission" date="2021-02" db="EMBL/GenBank/DDBJ databases">
        <authorList>
            <person name="Palmer J.M."/>
        </authorList>
    </citation>
    <scope>NUCLEOTIDE SEQUENCE</scope>
    <source>
        <strain evidence="11">SCRP734</strain>
    </source>
</reference>
<dbReference type="AlphaFoldDB" id="A0A8T1VNA9"/>
<dbReference type="PANTHER" id="PTHR18952:SF265">
    <property type="entry name" value="CARBONIC ANHYDRASE"/>
    <property type="match status" value="1"/>
</dbReference>
<dbReference type="SMART" id="SM01057">
    <property type="entry name" value="Carb_anhydrase"/>
    <property type="match status" value="1"/>
</dbReference>
<evidence type="ECO:0000259" key="10">
    <source>
        <dbReference type="PROSITE" id="PS51144"/>
    </source>
</evidence>
<dbReference type="CDD" id="cd03124">
    <property type="entry name" value="alpha_CA_prokaryotic_like"/>
    <property type="match status" value="1"/>
</dbReference>
<evidence type="ECO:0000256" key="7">
    <source>
        <dbReference type="ARBA" id="ARBA00023239"/>
    </source>
</evidence>
<comment type="similarity">
    <text evidence="3 9">Belongs to the alpha-carbonic anhydrase family.</text>
</comment>
<feature type="signal peptide" evidence="9">
    <location>
        <begin position="1"/>
        <end position="20"/>
    </location>
</feature>
<evidence type="ECO:0000256" key="6">
    <source>
        <dbReference type="ARBA" id="ARBA00022833"/>
    </source>
</evidence>
<dbReference type="InterPro" id="IPR041891">
    <property type="entry name" value="Alpha_CA_prokaryot-like"/>
</dbReference>
<keyword evidence="12" id="KW-1185">Reference proteome</keyword>
<evidence type="ECO:0000256" key="4">
    <source>
        <dbReference type="ARBA" id="ARBA00012925"/>
    </source>
</evidence>
<dbReference type="EC" id="4.2.1.1" evidence="4 9"/>
<dbReference type="OrthoDB" id="429145at2759"/>
<keyword evidence="9" id="KW-0732">Signal</keyword>
<organism evidence="11 12">
    <name type="scientific">Phytophthora pseudosyringae</name>
    <dbReference type="NCBI Taxonomy" id="221518"/>
    <lineage>
        <taxon>Eukaryota</taxon>
        <taxon>Sar</taxon>
        <taxon>Stramenopiles</taxon>
        <taxon>Oomycota</taxon>
        <taxon>Peronosporomycetes</taxon>
        <taxon>Peronosporales</taxon>
        <taxon>Peronosporaceae</taxon>
        <taxon>Phytophthora</taxon>
    </lineage>
</organism>
<evidence type="ECO:0000313" key="12">
    <source>
        <dbReference type="Proteomes" id="UP000694044"/>
    </source>
</evidence>
<dbReference type="GO" id="GO:0008270">
    <property type="term" value="F:zinc ion binding"/>
    <property type="evidence" value="ECO:0007669"/>
    <property type="project" value="UniProtKB-UniRule"/>
</dbReference>
<comment type="caution">
    <text evidence="11">The sequence shown here is derived from an EMBL/GenBank/DDBJ whole genome shotgun (WGS) entry which is preliminary data.</text>
</comment>
<protein>
    <recommendedName>
        <fullName evidence="4 9">Carbonic anhydrase</fullName>
        <ecNumber evidence="4 9">4.2.1.1</ecNumber>
    </recommendedName>
</protein>
<name>A0A8T1VNA9_9STRA</name>
<dbReference type="PANTHER" id="PTHR18952">
    <property type="entry name" value="CARBONIC ANHYDRASE"/>
    <property type="match status" value="1"/>
</dbReference>
<keyword evidence="5 9" id="KW-0479">Metal-binding</keyword>
<accession>A0A8T1VNA9</accession>
<dbReference type="EMBL" id="JAGDFM010000241">
    <property type="protein sequence ID" value="KAG7381543.1"/>
    <property type="molecule type" value="Genomic_DNA"/>
</dbReference>
<feature type="chain" id="PRO_5035966975" description="Carbonic anhydrase" evidence="9">
    <location>
        <begin position="21"/>
        <end position="263"/>
    </location>
</feature>
<dbReference type="InterPro" id="IPR018338">
    <property type="entry name" value="Carbonic_anhydrase_a-class_CS"/>
</dbReference>
<evidence type="ECO:0000256" key="5">
    <source>
        <dbReference type="ARBA" id="ARBA00022723"/>
    </source>
</evidence>
<sequence length="263" mass="28469">MKFPLFALVFSAIAAQTALAEDPEFSYKNDSDALSSPEWAQGYDKCGGAKQSPIDIAESKLCSVRVPPPGSFAGSCPDYNMTENSESYKAAVSGGNCTVTAKGETYNYAQFHVHTPSEHTIDGQAFDGEIHFVHKKADGSAALVVGLFLEKTDEADTEPAVDIIVNAMDNVTMDKSIPITLGSYSELLVAYVDKGHVFNYAGSLTTPPCIEIVDWWVIRTPARISSTQFDRIEANLAELEVTDNGKNARPVQPLNGRTVTTYN</sequence>
<dbReference type="InterPro" id="IPR001148">
    <property type="entry name" value="CA_dom"/>
</dbReference>
<comment type="catalytic activity">
    <reaction evidence="8 9">
        <text>hydrogencarbonate + H(+) = CO2 + H2O</text>
        <dbReference type="Rhea" id="RHEA:10748"/>
        <dbReference type="ChEBI" id="CHEBI:15377"/>
        <dbReference type="ChEBI" id="CHEBI:15378"/>
        <dbReference type="ChEBI" id="CHEBI:16526"/>
        <dbReference type="ChEBI" id="CHEBI:17544"/>
        <dbReference type="EC" id="4.2.1.1"/>
    </reaction>
</comment>
<dbReference type="Pfam" id="PF00194">
    <property type="entry name" value="Carb_anhydrase"/>
    <property type="match status" value="1"/>
</dbReference>
<evidence type="ECO:0000256" key="1">
    <source>
        <dbReference type="ARBA" id="ARBA00001947"/>
    </source>
</evidence>
<dbReference type="Proteomes" id="UP000694044">
    <property type="component" value="Unassembled WGS sequence"/>
</dbReference>
<dbReference type="InterPro" id="IPR023561">
    <property type="entry name" value="Carbonic_anhydrase_a-class"/>
</dbReference>
<keyword evidence="6 9" id="KW-0862">Zinc</keyword>
<dbReference type="GO" id="GO:0004089">
    <property type="term" value="F:carbonate dehydratase activity"/>
    <property type="evidence" value="ECO:0007669"/>
    <property type="project" value="UniProtKB-UniRule"/>
</dbReference>
<evidence type="ECO:0000256" key="3">
    <source>
        <dbReference type="ARBA" id="ARBA00010718"/>
    </source>
</evidence>
<proteinExistence type="inferred from homology"/>
<comment type="function">
    <text evidence="2 9">Reversible hydration of carbon dioxide.</text>
</comment>
<keyword evidence="7 9" id="KW-0456">Lyase</keyword>
<comment type="cofactor">
    <cofactor evidence="1 9">
        <name>Zn(2+)</name>
        <dbReference type="ChEBI" id="CHEBI:29105"/>
    </cofactor>
</comment>
<feature type="domain" description="Alpha-carbonic anhydrase" evidence="10">
    <location>
        <begin position="23"/>
        <end position="263"/>
    </location>
</feature>